<dbReference type="AlphaFoldDB" id="A0ABD6EYZ3"/>
<accession>A0ABD6EYZ3</accession>
<name>A0ABD6EYZ3_9BILA</name>
<protein>
    <submittedName>
        <fullName evidence="1">Uncharacterized protein</fullName>
    </submittedName>
</protein>
<organism evidence="1 2">
    <name type="scientific">Gnathostoma spinigerum</name>
    <dbReference type="NCBI Taxonomy" id="75299"/>
    <lineage>
        <taxon>Eukaryota</taxon>
        <taxon>Metazoa</taxon>
        <taxon>Ecdysozoa</taxon>
        <taxon>Nematoda</taxon>
        <taxon>Chromadorea</taxon>
        <taxon>Rhabditida</taxon>
        <taxon>Spirurina</taxon>
        <taxon>Gnathostomatomorpha</taxon>
        <taxon>Gnathostomatoidea</taxon>
        <taxon>Gnathostomatidae</taxon>
        <taxon>Gnathostoma</taxon>
    </lineage>
</organism>
<dbReference type="EMBL" id="JBGFUD010025048">
    <property type="protein sequence ID" value="MFH4984978.1"/>
    <property type="molecule type" value="Genomic_DNA"/>
</dbReference>
<reference evidence="1 2" key="1">
    <citation type="submission" date="2024-08" db="EMBL/GenBank/DDBJ databases">
        <title>Gnathostoma spinigerum genome.</title>
        <authorList>
            <person name="Gonzalez-Bertolin B."/>
            <person name="Monzon S."/>
            <person name="Zaballos A."/>
            <person name="Jimenez P."/>
            <person name="Dekumyoy P."/>
            <person name="Varona S."/>
            <person name="Cuesta I."/>
            <person name="Sumanam S."/>
            <person name="Adisakwattana P."/>
            <person name="Gasser R.B."/>
            <person name="Hernandez-Gonzalez A."/>
            <person name="Young N.D."/>
            <person name="Perteguer M.J."/>
        </authorList>
    </citation>
    <scope>NUCLEOTIDE SEQUENCE [LARGE SCALE GENOMIC DNA]</scope>
    <source>
        <strain evidence="1">AL3</strain>
        <tissue evidence="1">Liver</tissue>
    </source>
</reference>
<comment type="caution">
    <text evidence="1">The sequence shown here is derived from an EMBL/GenBank/DDBJ whole genome shotgun (WGS) entry which is preliminary data.</text>
</comment>
<sequence>MDVEKVAEYIEKEFIAALERKGTKYVCIAPFAYYLSADVTDGYLPINKHDLIKQQLDSLIISKITTFGPPLNKRFIIP</sequence>
<proteinExistence type="predicted"/>
<evidence type="ECO:0000313" key="2">
    <source>
        <dbReference type="Proteomes" id="UP001608902"/>
    </source>
</evidence>
<keyword evidence="2" id="KW-1185">Reference proteome</keyword>
<evidence type="ECO:0000313" key="1">
    <source>
        <dbReference type="EMBL" id="MFH4984978.1"/>
    </source>
</evidence>
<dbReference type="Proteomes" id="UP001608902">
    <property type="component" value="Unassembled WGS sequence"/>
</dbReference>
<gene>
    <name evidence="1" type="ORF">AB6A40_011687</name>
</gene>